<sequence length="499" mass="56431">MGHLNDLAVEIVVMTMLNVGIRDIVHFSQTCSRYRELVISTKVLRRSRESDKFDIPFGTTLETIDGETLFKAALETLAFQSRLSFSDRLVPRRWEFIQYDQNTPRSRVLAICDNVLLYFTTNGLHLVILTHQNQQKTISVTESETFIGYADMTKIGNSVILAFLASSESPSRQLRLHVKEISLEQDTFGNQIMRINSVIHGLSESFFKAELLLRDDHVCVLGTWGATHGASRGTLFFVCNWRKNKAKSFVLCDSTETGRSWSTSFPAWADFIPDRNSVIFQHNTVFFDDPKIIITEIMIPGDQEMYSLDTSPIPEPGRMAFKSSSFVCFNDYTKSYEWLLCPRVVRIDESGDAVLDVFAREPSANSDSDSGSDDCTTPDGIPGTVHRFTLRCPQSPSPKSEFEATSIVLSPSSELRSETSAFVHLYPDQLVGNGHLSVEGLVLLAQEPHSLSKPRWVNISVPKEIIDEYRWRDMGKFYFDVARGSLLMICRDGIFCVQY</sequence>
<evidence type="ECO:0008006" key="3">
    <source>
        <dbReference type="Google" id="ProtNLM"/>
    </source>
</evidence>
<dbReference type="Proteomes" id="UP000076798">
    <property type="component" value="Unassembled WGS sequence"/>
</dbReference>
<dbReference type="EMBL" id="KV428071">
    <property type="protein sequence ID" value="KZT38053.1"/>
    <property type="molecule type" value="Genomic_DNA"/>
</dbReference>
<evidence type="ECO:0000313" key="1">
    <source>
        <dbReference type="EMBL" id="KZT38053.1"/>
    </source>
</evidence>
<dbReference type="AlphaFoldDB" id="A0A166D237"/>
<organism evidence="1 2">
    <name type="scientific">Sistotremastrum suecicum HHB10207 ss-3</name>
    <dbReference type="NCBI Taxonomy" id="1314776"/>
    <lineage>
        <taxon>Eukaryota</taxon>
        <taxon>Fungi</taxon>
        <taxon>Dikarya</taxon>
        <taxon>Basidiomycota</taxon>
        <taxon>Agaricomycotina</taxon>
        <taxon>Agaricomycetes</taxon>
        <taxon>Sistotremastrales</taxon>
        <taxon>Sistotremastraceae</taxon>
        <taxon>Sistotremastrum</taxon>
    </lineage>
</organism>
<accession>A0A166D237</accession>
<protein>
    <recommendedName>
        <fullName evidence="3">F-box domain-containing protein</fullName>
    </recommendedName>
</protein>
<proteinExistence type="predicted"/>
<reference evidence="1 2" key="1">
    <citation type="journal article" date="2016" name="Mol. Biol. Evol.">
        <title>Comparative Genomics of Early-Diverging Mushroom-Forming Fungi Provides Insights into the Origins of Lignocellulose Decay Capabilities.</title>
        <authorList>
            <person name="Nagy L.G."/>
            <person name="Riley R."/>
            <person name="Tritt A."/>
            <person name="Adam C."/>
            <person name="Daum C."/>
            <person name="Floudas D."/>
            <person name="Sun H."/>
            <person name="Yadav J.S."/>
            <person name="Pangilinan J."/>
            <person name="Larsson K.H."/>
            <person name="Matsuura K."/>
            <person name="Barry K."/>
            <person name="Labutti K."/>
            <person name="Kuo R."/>
            <person name="Ohm R.A."/>
            <person name="Bhattacharya S.S."/>
            <person name="Shirouzu T."/>
            <person name="Yoshinaga Y."/>
            <person name="Martin F.M."/>
            <person name="Grigoriev I.V."/>
            <person name="Hibbett D.S."/>
        </authorList>
    </citation>
    <scope>NUCLEOTIDE SEQUENCE [LARGE SCALE GENOMIC DNA]</scope>
    <source>
        <strain evidence="1 2">HHB10207 ss-3</strain>
    </source>
</reference>
<dbReference type="InterPro" id="IPR036047">
    <property type="entry name" value="F-box-like_dom_sf"/>
</dbReference>
<name>A0A166D237_9AGAM</name>
<dbReference type="SUPFAM" id="SSF81383">
    <property type="entry name" value="F-box domain"/>
    <property type="match status" value="1"/>
</dbReference>
<gene>
    <name evidence="1" type="ORF">SISSUDRAFT_1047656</name>
</gene>
<keyword evidence="2" id="KW-1185">Reference proteome</keyword>
<evidence type="ECO:0000313" key="2">
    <source>
        <dbReference type="Proteomes" id="UP000076798"/>
    </source>
</evidence>